<comment type="caution">
    <text evidence="2">The sequence shown here is derived from an EMBL/GenBank/DDBJ whole genome shotgun (WGS) entry which is preliminary data.</text>
</comment>
<dbReference type="Proteomes" id="UP000035017">
    <property type="component" value="Unassembled WGS sequence"/>
</dbReference>
<dbReference type="OrthoDB" id="7362327at2"/>
<organism evidence="2 3">
    <name type="scientific">Agrobacterium tumefaciens</name>
    <dbReference type="NCBI Taxonomy" id="358"/>
    <lineage>
        <taxon>Bacteria</taxon>
        <taxon>Pseudomonadati</taxon>
        <taxon>Pseudomonadota</taxon>
        <taxon>Alphaproteobacteria</taxon>
        <taxon>Hyphomicrobiales</taxon>
        <taxon>Rhizobiaceae</taxon>
        <taxon>Rhizobium/Agrobacterium group</taxon>
        <taxon>Agrobacterium</taxon>
        <taxon>Agrobacterium tumefaciens complex</taxon>
    </lineage>
</organism>
<keyword evidence="1" id="KW-1133">Transmembrane helix</keyword>
<dbReference type="EMBL" id="JXQV01000009">
    <property type="protein sequence ID" value="KIQ02857.1"/>
    <property type="molecule type" value="Genomic_DNA"/>
</dbReference>
<evidence type="ECO:0008006" key="4">
    <source>
        <dbReference type="Google" id="ProtNLM"/>
    </source>
</evidence>
<reference evidence="2 3" key="1">
    <citation type="submission" date="2014-12" db="EMBL/GenBank/DDBJ databases">
        <title>16Stimator: statistical estimation of ribosomal gene copy numbers from draft genome assemblies.</title>
        <authorList>
            <person name="Perisin M.A."/>
            <person name="Vetter M."/>
            <person name="Gilbert J.A."/>
            <person name="Bergelson J."/>
        </authorList>
    </citation>
    <scope>NUCLEOTIDE SEQUENCE [LARGE SCALE GENOMIC DNA]</scope>
    <source>
        <strain evidence="2 3">MEJ076</strain>
    </source>
</reference>
<sequence>MLNIDTSHPIYRPLWARLLIVGFTTAWAVIEFINHEIFWATVVGGIAAYSAYVLLYAFKPAPDKVEEKAPEPSDEA</sequence>
<feature type="transmembrane region" description="Helical" evidence="1">
    <location>
        <begin position="37"/>
        <end position="58"/>
    </location>
</feature>
<proteinExistence type="predicted"/>
<keyword evidence="1" id="KW-0812">Transmembrane</keyword>
<feature type="transmembrane region" description="Helical" evidence="1">
    <location>
        <begin position="14"/>
        <end position="30"/>
    </location>
</feature>
<protein>
    <recommendedName>
        <fullName evidence="4">DUF3329 domain-containing protein</fullName>
    </recommendedName>
</protein>
<dbReference type="AlphaFoldDB" id="A0A0D0JA80"/>
<gene>
    <name evidence="2" type="ORF">RU07_09675</name>
</gene>
<evidence type="ECO:0000256" key="1">
    <source>
        <dbReference type="SAM" id="Phobius"/>
    </source>
</evidence>
<keyword evidence="1" id="KW-0472">Membrane</keyword>
<evidence type="ECO:0000313" key="3">
    <source>
        <dbReference type="Proteomes" id="UP000035017"/>
    </source>
</evidence>
<name>A0A0D0JA80_AGRTU</name>
<accession>A0A0D0JA80</accession>
<evidence type="ECO:0000313" key="2">
    <source>
        <dbReference type="EMBL" id="KIQ02857.1"/>
    </source>
</evidence>